<dbReference type="InterPro" id="IPR036291">
    <property type="entry name" value="NAD(P)-bd_dom_sf"/>
</dbReference>
<dbReference type="GO" id="GO:0070402">
    <property type="term" value="F:NADPH binding"/>
    <property type="evidence" value="ECO:0007669"/>
    <property type="project" value="InterPro"/>
</dbReference>
<evidence type="ECO:0000313" key="4">
    <source>
        <dbReference type="EMBL" id="KZV21556.1"/>
    </source>
</evidence>
<dbReference type="InterPro" id="IPR051283">
    <property type="entry name" value="Sec_Metabolite_Acyltrans"/>
</dbReference>
<keyword evidence="4" id="KW-0012">Acyltransferase</keyword>
<gene>
    <name evidence="4" type="ORF">F511_11049</name>
</gene>
<keyword evidence="5" id="KW-1185">Reference proteome</keyword>
<dbReference type="AlphaFoldDB" id="A0A2Z7AJ38"/>
<reference evidence="4 5" key="1">
    <citation type="journal article" date="2015" name="Proc. Natl. Acad. Sci. U.S.A.">
        <title>The resurrection genome of Boea hygrometrica: A blueprint for survival of dehydration.</title>
        <authorList>
            <person name="Xiao L."/>
            <person name="Yang G."/>
            <person name="Zhang L."/>
            <person name="Yang X."/>
            <person name="Zhao S."/>
            <person name="Ji Z."/>
            <person name="Zhou Q."/>
            <person name="Hu M."/>
            <person name="Wang Y."/>
            <person name="Chen M."/>
            <person name="Xu Y."/>
            <person name="Jin H."/>
            <person name="Xiao X."/>
            <person name="Hu G."/>
            <person name="Bao F."/>
            <person name="Hu Y."/>
            <person name="Wan P."/>
            <person name="Li L."/>
            <person name="Deng X."/>
            <person name="Kuang T."/>
            <person name="Xiang C."/>
            <person name="Zhu J.K."/>
            <person name="Oliver M.J."/>
            <person name="He Y."/>
        </authorList>
    </citation>
    <scope>NUCLEOTIDE SEQUENCE [LARGE SCALE GENOMIC DNA]</scope>
    <source>
        <strain evidence="5">cv. XS01</strain>
    </source>
</reference>
<dbReference type="InterPro" id="IPR013512">
    <property type="entry name" value="DXP_reductoisomerase_N"/>
</dbReference>
<dbReference type="GO" id="GO:0016746">
    <property type="term" value="F:acyltransferase activity"/>
    <property type="evidence" value="ECO:0007669"/>
    <property type="project" value="UniProtKB-KW"/>
</dbReference>
<dbReference type="Gene3D" id="3.30.559.10">
    <property type="entry name" value="Chloramphenicol acetyltransferase-like domain"/>
    <property type="match status" value="1"/>
</dbReference>
<organism evidence="4 5">
    <name type="scientific">Dorcoceras hygrometricum</name>
    <dbReference type="NCBI Taxonomy" id="472368"/>
    <lineage>
        <taxon>Eukaryota</taxon>
        <taxon>Viridiplantae</taxon>
        <taxon>Streptophyta</taxon>
        <taxon>Embryophyta</taxon>
        <taxon>Tracheophyta</taxon>
        <taxon>Spermatophyta</taxon>
        <taxon>Magnoliopsida</taxon>
        <taxon>eudicotyledons</taxon>
        <taxon>Gunneridae</taxon>
        <taxon>Pentapetalae</taxon>
        <taxon>asterids</taxon>
        <taxon>lamiids</taxon>
        <taxon>Lamiales</taxon>
        <taxon>Gesneriaceae</taxon>
        <taxon>Didymocarpoideae</taxon>
        <taxon>Trichosporeae</taxon>
        <taxon>Loxocarpinae</taxon>
        <taxon>Dorcoceras</taxon>
    </lineage>
</organism>
<dbReference type="Pfam" id="PF02458">
    <property type="entry name" value="Transferase"/>
    <property type="match status" value="1"/>
</dbReference>
<evidence type="ECO:0000313" key="5">
    <source>
        <dbReference type="Proteomes" id="UP000250235"/>
    </source>
</evidence>
<dbReference type="InterPro" id="IPR023213">
    <property type="entry name" value="CAT-like_dom_sf"/>
</dbReference>
<accession>A0A2Z7AJ38</accession>
<dbReference type="Gene3D" id="1.10.560.10">
    <property type="entry name" value="GroEL-like equatorial domain"/>
    <property type="match status" value="1"/>
</dbReference>
<evidence type="ECO:0000256" key="1">
    <source>
        <dbReference type="ARBA" id="ARBA00022679"/>
    </source>
</evidence>
<dbReference type="InterPro" id="IPR027413">
    <property type="entry name" value="GROEL-like_equatorial_sf"/>
</dbReference>
<name>A0A2Z7AJ38_9LAMI</name>
<evidence type="ECO:0000256" key="2">
    <source>
        <dbReference type="SAM" id="MobiDB-lite"/>
    </source>
</evidence>
<dbReference type="EMBL" id="KV014882">
    <property type="protein sequence ID" value="KZV21556.1"/>
    <property type="molecule type" value="Genomic_DNA"/>
</dbReference>
<keyword evidence="1 4" id="KW-0808">Transferase</keyword>
<dbReference type="Pfam" id="PF02670">
    <property type="entry name" value="DXP_reductoisom"/>
    <property type="match status" value="1"/>
</dbReference>
<dbReference type="OrthoDB" id="1862401at2759"/>
<feature type="compositionally biased region" description="Acidic residues" evidence="2">
    <location>
        <begin position="37"/>
        <end position="49"/>
    </location>
</feature>
<feature type="domain" description="1-deoxy-D-xylulose 5-phosphate reductoisomerase N-terminal" evidence="3">
    <location>
        <begin position="594"/>
        <end position="633"/>
    </location>
</feature>
<dbReference type="SUPFAM" id="SSF48592">
    <property type="entry name" value="GroEL equatorial domain-like"/>
    <property type="match status" value="1"/>
</dbReference>
<dbReference type="Gene3D" id="3.40.50.720">
    <property type="entry name" value="NAD(P)-binding Rossmann-like Domain"/>
    <property type="match status" value="1"/>
</dbReference>
<dbReference type="SUPFAM" id="SSF51735">
    <property type="entry name" value="NAD(P)-binding Rossmann-fold domains"/>
    <property type="match status" value="1"/>
</dbReference>
<dbReference type="Proteomes" id="UP000250235">
    <property type="component" value="Unassembled WGS sequence"/>
</dbReference>
<dbReference type="PANTHER" id="PTHR31896:SF76">
    <property type="entry name" value="BAHD ACYLTRANSFERASE DCR"/>
    <property type="match status" value="1"/>
</dbReference>
<proteinExistence type="predicted"/>
<evidence type="ECO:0000259" key="3">
    <source>
        <dbReference type="Pfam" id="PF02670"/>
    </source>
</evidence>
<protein>
    <submittedName>
        <fullName evidence="4">BAHD acyltransferase DCR-like</fullName>
    </submittedName>
</protein>
<dbReference type="PANTHER" id="PTHR31896">
    <property type="entry name" value="FAMILY REGULATORY PROTEIN, PUTATIVE (AFU_ORTHOLOGUE AFUA_3G14730)-RELATED"/>
    <property type="match status" value="1"/>
</dbReference>
<feature type="region of interest" description="Disordered" evidence="2">
    <location>
        <begin position="31"/>
        <end position="61"/>
    </location>
</feature>
<sequence length="818" mass="91147">MIITRSEAKVDALERLVIASQENLNKMQEAYERPETEDGYVPEGVEESLESSAKEDRGGDYEGPLLALRRIEIPTVDGTDPVGRHLAFASSPNAKNFFESSIARFIKSSGAPWFTPWKKPYSEHASLMISLALFLPYFEIHGTLTYHRLRFAHIRMEGPAAHWFQWVTLRTPDWNWDRGAKELIHRYSGRKAANPYESLASLRQGEPARVQARFLNFNRQVRGFMAITPLNQGSNLCTPYVYEYLLRSNGIPHLLSVSPNTHPLLLHPDKNEEQYCRCHESRFRGVTPTYHRLRSAHRHIGGPAVHVSQWVKSRPPDWNWDRDAKELIHRYSGRKAANPYEAGISVRQGELMEDGFMGRAHTTDRDKVGRMQAHESNRQAQQLHRQAVGSCTTKGRNISQRWEGLILSSPVEFGADLIRSAIESHDAKAIDARNSDWESNPIIFQFKDAGVNCVIVGSSPRFKVYGMDFGWGRPESVRSGLNNKFDGRVYLYPGKDGGRSIEFMDKVKKIGASLVKQVAKATNEMAGDGTTCATVLTQAIFAEGSVIPYFGYAWVDRKTQGCESIAQTLDRLAGNPDKFKVVALAAGSNVTLLADQGVIEVARHPDDVTVVTGIVGCAGLKPTVAAIEAGKDITSPYALDEDNHIFPTSAAALHLEIRWGTCNGVVSSCGQERKNSLEAEWSWTTISVHTVESTTTLRALFEVIGREISRRYANGEIDVIPIFGHLHNVDPEKQYLNLNTAQIANLVLRNGAADFGLVLEIISLDGEAAGLAQVYREFPRAGVQFVARHALREESYGEPVRFEDLVHRERAGGGEDGE</sequence>